<gene>
    <name evidence="2" type="ORF">KVH32_35420</name>
</gene>
<reference evidence="2 3" key="1">
    <citation type="submission" date="2021-06" db="EMBL/GenBank/DDBJ databases">
        <title>Ecological speciation of a Streptomyces species isolated from different habitats and geographic origins.</title>
        <authorList>
            <person name="Wang J."/>
        </authorList>
    </citation>
    <scope>NUCLEOTIDE SEQUENCE [LARGE SCALE GENOMIC DNA]</scope>
    <source>
        <strain evidence="2 3">FXJ8.012</strain>
    </source>
</reference>
<dbReference type="Proteomes" id="UP000758701">
    <property type="component" value="Unassembled WGS sequence"/>
</dbReference>
<dbReference type="RefSeq" id="WP_224310482.1">
    <property type="nucleotide sequence ID" value="NZ_BNEG01000003.1"/>
</dbReference>
<name>A0ABS7WFQ5_STROV</name>
<feature type="domain" description="Hint" evidence="1">
    <location>
        <begin position="184"/>
        <end position="295"/>
    </location>
</feature>
<evidence type="ECO:0000313" key="3">
    <source>
        <dbReference type="Proteomes" id="UP000758701"/>
    </source>
</evidence>
<dbReference type="PROSITE" id="PS50817">
    <property type="entry name" value="INTEIN_N_TER"/>
    <property type="match status" value="1"/>
</dbReference>
<protein>
    <recommendedName>
        <fullName evidence="1">Hint domain-containing protein</fullName>
    </recommendedName>
</protein>
<dbReference type="InterPro" id="IPR036844">
    <property type="entry name" value="Hint_dom_sf"/>
</dbReference>
<dbReference type="EMBL" id="JAHSTP010000028">
    <property type="protein sequence ID" value="MBZ6156388.1"/>
    <property type="molecule type" value="Genomic_DNA"/>
</dbReference>
<organism evidence="2 3">
    <name type="scientific">Streptomyces olivaceus</name>
    <dbReference type="NCBI Taxonomy" id="47716"/>
    <lineage>
        <taxon>Bacteria</taxon>
        <taxon>Bacillati</taxon>
        <taxon>Actinomycetota</taxon>
        <taxon>Actinomycetes</taxon>
        <taxon>Kitasatosporales</taxon>
        <taxon>Streptomycetaceae</taxon>
        <taxon>Streptomyces</taxon>
    </lineage>
</organism>
<accession>A0ABS7WFQ5</accession>
<evidence type="ECO:0000259" key="1">
    <source>
        <dbReference type="SMART" id="SM00306"/>
    </source>
</evidence>
<dbReference type="InterPro" id="IPR006141">
    <property type="entry name" value="Intein_N"/>
</dbReference>
<sequence length="615" mass="67678">MTRTGPQRYPGASTAYWYGSKYPGSAMESNVVVWHTTEGTSLPTYGGGGSAPNFTAKPDFSAQRLVWYQHFDFDESSRALVNKSGGVETNTLNVVQVELVGTCDPSTHKKWGSTPHLYSPELPDWVIRDLAAFAKWAHQNHGVPLTSGLTFKAYPGSYGNSGVRMSNSAWNNFHGHCGHQHVPENCVHPDTPILCADLTWRRAGDLKVGDELVSFDEETVRIGNANGGRRYRRGVVTRNEPALKDSYRITTTEGSVTASADHPWLVRLPYVNRGSRIAWVPSKELDPAKHRIISLGPSWEPEDSRIAGWMAGVLDADGHAFAGGRHGSWVGFGQVDGAVLDLFLAECDRRGWTTKVIRRDHSKRSSLAKNPKDFTDVRINGGMWASCRVLGTLRPERLLPVAARMWEGAAVGKTTPDTAVVRVEHLGVQPIASLTTDTSTYIADGLLCHNTHGDPGAFPMTAILARAKGEAPEEDDPMPRYTSLGMTKPMTVQPDTWKTIAFDTEWRDDLKQHYEDGQTFAKGAHYNGVLYVYTDDLDRGDELQIRLVEDDVDAGRTVKAFPPTEVIGSSGGTYSYVPAVGVVGKDRRVKFQIAHYGNGPLTLKRAELKAHLWPL</sequence>
<proteinExistence type="predicted"/>
<dbReference type="CDD" id="cd00081">
    <property type="entry name" value="Hint"/>
    <property type="match status" value="1"/>
</dbReference>
<dbReference type="Gene3D" id="2.170.16.10">
    <property type="entry name" value="Hedgehog/Intein (Hint) domain"/>
    <property type="match status" value="1"/>
</dbReference>
<comment type="caution">
    <text evidence="2">The sequence shown here is derived from an EMBL/GenBank/DDBJ whole genome shotgun (WGS) entry which is preliminary data.</text>
</comment>
<dbReference type="SMART" id="SM00306">
    <property type="entry name" value="HintN"/>
    <property type="match status" value="1"/>
</dbReference>
<dbReference type="SUPFAM" id="SSF51294">
    <property type="entry name" value="Hedgehog/intein (Hint) domain"/>
    <property type="match status" value="1"/>
</dbReference>
<evidence type="ECO:0000313" key="2">
    <source>
        <dbReference type="EMBL" id="MBZ6156388.1"/>
    </source>
</evidence>
<dbReference type="InterPro" id="IPR003587">
    <property type="entry name" value="Hint_dom_N"/>
</dbReference>
<keyword evidence="3" id="KW-1185">Reference proteome</keyword>